<accession>A0A0C3GMV2</accession>
<dbReference type="OrthoDB" id="4991875at2759"/>
<name>A0A0C3GMV2_OIDMZ</name>
<reference evidence="4" key="2">
    <citation type="submission" date="2015-01" db="EMBL/GenBank/DDBJ databases">
        <title>Evolutionary Origins and Diversification of the Mycorrhizal Mutualists.</title>
        <authorList>
            <consortium name="DOE Joint Genome Institute"/>
            <consortium name="Mycorrhizal Genomics Consortium"/>
            <person name="Kohler A."/>
            <person name="Kuo A."/>
            <person name="Nagy L.G."/>
            <person name="Floudas D."/>
            <person name="Copeland A."/>
            <person name="Barry K.W."/>
            <person name="Cichocki N."/>
            <person name="Veneault-Fourrey C."/>
            <person name="LaButti K."/>
            <person name="Lindquist E.A."/>
            <person name="Lipzen A."/>
            <person name="Lundell T."/>
            <person name="Morin E."/>
            <person name="Murat C."/>
            <person name="Riley R."/>
            <person name="Ohm R."/>
            <person name="Sun H."/>
            <person name="Tunlid A."/>
            <person name="Henrissat B."/>
            <person name="Grigoriev I.V."/>
            <person name="Hibbett D.S."/>
            <person name="Martin F."/>
        </authorList>
    </citation>
    <scope>NUCLEOTIDE SEQUENCE [LARGE SCALE GENOMIC DNA]</scope>
    <source>
        <strain evidence="4">Zn</strain>
    </source>
</reference>
<evidence type="ECO:0000313" key="4">
    <source>
        <dbReference type="Proteomes" id="UP000054321"/>
    </source>
</evidence>
<gene>
    <name evidence="3" type="ORF">OIDMADRAFT_184977</name>
</gene>
<dbReference type="HOGENOM" id="CLU_1225094_0_0_1"/>
<dbReference type="Proteomes" id="UP000054321">
    <property type="component" value="Unassembled WGS sequence"/>
</dbReference>
<feature type="chain" id="PRO_5002164960" evidence="2">
    <location>
        <begin position="22"/>
        <end position="226"/>
    </location>
</feature>
<sequence>MAQRALRALCLLPVLFYSAAAQNSTVNADPVVTLLLEPIVGVTYAGSVITAKPTATLYSVDCVTTATTSIPSNLCSVIHDITVLQGPSTFSAEFTIIEKSVTIVEMFSCGLANSLGLCTNTVSKTGAATTFMSTYTDLASSMSPVTITAGADLLSKASASVSASSATSGAGSQSNGTSLTTTASSGAKGTATLPPSTGGVARMTQPGIFSIIAAGMIVLLVQKGAE</sequence>
<evidence type="ECO:0000313" key="3">
    <source>
        <dbReference type="EMBL" id="KIM92889.1"/>
    </source>
</evidence>
<reference evidence="3 4" key="1">
    <citation type="submission" date="2014-04" db="EMBL/GenBank/DDBJ databases">
        <authorList>
            <consortium name="DOE Joint Genome Institute"/>
            <person name="Kuo A."/>
            <person name="Martino E."/>
            <person name="Perotto S."/>
            <person name="Kohler A."/>
            <person name="Nagy L.G."/>
            <person name="Floudas D."/>
            <person name="Copeland A."/>
            <person name="Barry K.W."/>
            <person name="Cichocki N."/>
            <person name="Veneault-Fourrey C."/>
            <person name="LaButti K."/>
            <person name="Lindquist E.A."/>
            <person name="Lipzen A."/>
            <person name="Lundell T."/>
            <person name="Morin E."/>
            <person name="Murat C."/>
            <person name="Sun H."/>
            <person name="Tunlid A."/>
            <person name="Henrissat B."/>
            <person name="Grigoriev I.V."/>
            <person name="Hibbett D.S."/>
            <person name="Martin F."/>
            <person name="Nordberg H.P."/>
            <person name="Cantor M.N."/>
            <person name="Hua S.X."/>
        </authorList>
    </citation>
    <scope>NUCLEOTIDE SEQUENCE [LARGE SCALE GENOMIC DNA]</scope>
    <source>
        <strain evidence="3 4">Zn</strain>
    </source>
</reference>
<dbReference type="AlphaFoldDB" id="A0A0C3GMV2"/>
<feature type="region of interest" description="Disordered" evidence="1">
    <location>
        <begin position="166"/>
        <end position="198"/>
    </location>
</feature>
<evidence type="ECO:0000256" key="1">
    <source>
        <dbReference type="SAM" id="MobiDB-lite"/>
    </source>
</evidence>
<dbReference type="EMBL" id="KN832903">
    <property type="protein sequence ID" value="KIM92889.1"/>
    <property type="molecule type" value="Genomic_DNA"/>
</dbReference>
<organism evidence="3 4">
    <name type="scientific">Oidiodendron maius (strain Zn)</name>
    <dbReference type="NCBI Taxonomy" id="913774"/>
    <lineage>
        <taxon>Eukaryota</taxon>
        <taxon>Fungi</taxon>
        <taxon>Dikarya</taxon>
        <taxon>Ascomycota</taxon>
        <taxon>Pezizomycotina</taxon>
        <taxon>Leotiomycetes</taxon>
        <taxon>Leotiomycetes incertae sedis</taxon>
        <taxon>Myxotrichaceae</taxon>
        <taxon>Oidiodendron</taxon>
    </lineage>
</organism>
<dbReference type="InParanoid" id="A0A0C3GMV2"/>
<proteinExistence type="predicted"/>
<protein>
    <submittedName>
        <fullName evidence="3">Uncharacterized protein</fullName>
    </submittedName>
</protein>
<feature type="compositionally biased region" description="Low complexity" evidence="1">
    <location>
        <begin position="166"/>
        <end position="193"/>
    </location>
</feature>
<evidence type="ECO:0000256" key="2">
    <source>
        <dbReference type="SAM" id="SignalP"/>
    </source>
</evidence>
<keyword evidence="4" id="KW-1185">Reference proteome</keyword>
<keyword evidence="2" id="KW-0732">Signal</keyword>
<feature type="signal peptide" evidence="2">
    <location>
        <begin position="1"/>
        <end position="21"/>
    </location>
</feature>